<reference evidence="11 12" key="1">
    <citation type="submission" date="2024-06" db="EMBL/GenBank/DDBJ databases">
        <title>Genomic Encyclopedia of Type Strains, Phase IV (KMG-IV): sequencing the most valuable type-strain genomes for metagenomic binning, comparative biology and taxonomic classification.</title>
        <authorList>
            <person name="Goeker M."/>
        </authorList>
    </citation>
    <scope>NUCLEOTIDE SEQUENCE [LARGE SCALE GENOMIC DNA]</scope>
    <source>
        <strain evidence="11 12">DSM 28102</strain>
    </source>
</reference>
<dbReference type="PANTHER" id="PTHR30566:SF5">
    <property type="entry name" value="MECHANOSENSITIVE ION CHANNEL PROTEIN 1, MITOCHONDRIAL-RELATED"/>
    <property type="match status" value="1"/>
</dbReference>
<dbReference type="Gene3D" id="1.10.287.1260">
    <property type="match status" value="1"/>
</dbReference>
<name>A0ABV2IFT9_9HYPH</name>
<dbReference type="InterPro" id="IPR023408">
    <property type="entry name" value="MscS_beta-dom_sf"/>
</dbReference>
<dbReference type="EMBL" id="JBEPLY010000016">
    <property type="protein sequence ID" value="MET3601789.1"/>
    <property type="molecule type" value="Genomic_DNA"/>
</dbReference>
<evidence type="ECO:0000313" key="11">
    <source>
        <dbReference type="EMBL" id="MET3601789.1"/>
    </source>
</evidence>
<feature type="transmembrane region" description="Helical" evidence="8">
    <location>
        <begin position="433"/>
        <end position="458"/>
    </location>
</feature>
<evidence type="ECO:0000313" key="12">
    <source>
        <dbReference type="Proteomes" id="UP001549164"/>
    </source>
</evidence>
<evidence type="ECO:0000256" key="4">
    <source>
        <dbReference type="ARBA" id="ARBA00022692"/>
    </source>
</evidence>
<dbReference type="PANTHER" id="PTHR30566">
    <property type="entry name" value="YNAI-RELATED MECHANOSENSITIVE ION CHANNEL"/>
    <property type="match status" value="1"/>
</dbReference>
<dbReference type="Pfam" id="PF00924">
    <property type="entry name" value="MS_channel_2nd"/>
    <property type="match status" value="1"/>
</dbReference>
<dbReference type="InterPro" id="IPR006685">
    <property type="entry name" value="MscS_channel_2nd"/>
</dbReference>
<evidence type="ECO:0000256" key="5">
    <source>
        <dbReference type="ARBA" id="ARBA00022989"/>
    </source>
</evidence>
<comment type="similarity">
    <text evidence="2">Belongs to the MscS (TC 1.A.23) family.</text>
</comment>
<keyword evidence="4 8" id="KW-0812">Transmembrane</keyword>
<evidence type="ECO:0000256" key="7">
    <source>
        <dbReference type="SAM" id="MobiDB-lite"/>
    </source>
</evidence>
<dbReference type="InterPro" id="IPR011014">
    <property type="entry name" value="MscS_channel_TM-2"/>
</dbReference>
<dbReference type="Pfam" id="PF21082">
    <property type="entry name" value="MS_channel_3rd"/>
    <property type="match status" value="1"/>
</dbReference>
<dbReference type="SUPFAM" id="SSF50182">
    <property type="entry name" value="Sm-like ribonucleoproteins"/>
    <property type="match status" value="1"/>
</dbReference>
<evidence type="ECO:0000259" key="10">
    <source>
        <dbReference type="Pfam" id="PF21082"/>
    </source>
</evidence>
<evidence type="ECO:0000256" key="1">
    <source>
        <dbReference type="ARBA" id="ARBA00004651"/>
    </source>
</evidence>
<dbReference type="SUPFAM" id="SSF82689">
    <property type="entry name" value="Mechanosensitive channel protein MscS (YggB), C-terminal domain"/>
    <property type="match status" value="1"/>
</dbReference>
<gene>
    <name evidence="11" type="ORF">ABID12_003751</name>
</gene>
<feature type="transmembrane region" description="Helical" evidence="8">
    <location>
        <begin position="21"/>
        <end position="44"/>
    </location>
</feature>
<keyword evidence="12" id="KW-1185">Reference proteome</keyword>
<evidence type="ECO:0000256" key="2">
    <source>
        <dbReference type="ARBA" id="ARBA00008017"/>
    </source>
</evidence>
<feature type="region of interest" description="Disordered" evidence="7">
    <location>
        <begin position="801"/>
        <end position="823"/>
    </location>
</feature>
<organism evidence="11 12">
    <name type="scientific">Martelella mangrovi</name>
    <dbReference type="NCBI Taxonomy" id="1397477"/>
    <lineage>
        <taxon>Bacteria</taxon>
        <taxon>Pseudomonadati</taxon>
        <taxon>Pseudomonadota</taxon>
        <taxon>Alphaproteobacteria</taxon>
        <taxon>Hyphomicrobiales</taxon>
        <taxon>Aurantimonadaceae</taxon>
        <taxon>Martelella</taxon>
    </lineage>
</organism>
<sequence>MKATTSRSIGKGMKGRSLYRVFFHVIAAFGIIFFAGAGSVAMAASHSWTGAWLSRWFDGGARVYLQQEDNQVTGRYPAYNGRLEGEVEGNRLVGTWNTPKGSGSFEFVMSDDGQSFVGRFGNTQWWTGSRIGFDHDQDLRAFQSSPSETLRTFLIAAEAVGSGRLEFQDDLLSLLIFPGGGRENHARELAPLILLLDQFTVDPDIFETQSPEGDEAELVLTRYDGRTLPLQFRRVGEDWFMIAPPAETVTRLFAEISDETDSAVYRSGGRFDGSTPRAAMESFIDAMRGGPALRETAVAALDLSELPSVVRDRQSVLVAEYLNEVIARIGEVVFQEIPNDPGSREPFIYFTHPAGDIVLAPTETDDGVQWKFTPETVSSVRSLYAATEVLPKAVRVLPYDTHSKAHYFKLRAFVAGTVPAGLQLVGPLEAWQWAGLTTVFVAAVLAAFLIGAALSWIARRSGAAAKNVTFAIWGIRLLVFGIINYAGFAILGLPSQFGSMIKSMAVLMIIAGAIPIEFWLVDRIHSAITRAGLVNPRGQILSSLLVGVAKVLVLCVNILVFAEALDIPYGAAVAGLGISGIAIAFAARSTLENVISAFILFVDRPVDVNDFGRFDGRIGSVEHIGLRSTVIRTLERTLLTIPNSDFISSNIENFTRRDSILMRRTFALRPETRPDQLRYLLTEIRRMLIAHPKVLPDPARVRLLGVTENRVEYEIFAYIQTTDYSDFLAIQEDVVFRMMALVEESGTDFAYPAQTLYFARDRGIDPERGGKAEDEVAKWRTGGTLPFPNLTAEEVAKLQDTLNYPPEGAPPESEQFRPVGPERPNVQKRRFRLFRFGWR</sequence>
<dbReference type="Gene3D" id="3.30.70.100">
    <property type="match status" value="1"/>
</dbReference>
<feature type="transmembrane region" description="Helical" evidence="8">
    <location>
        <begin position="540"/>
        <end position="561"/>
    </location>
</feature>
<comment type="caution">
    <text evidence="11">The sequence shown here is derived from an EMBL/GenBank/DDBJ whole genome shotgun (WGS) entry which is preliminary data.</text>
</comment>
<keyword evidence="3" id="KW-1003">Cell membrane</keyword>
<dbReference type="InterPro" id="IPR011066">
    <property type="entry name" value="MscS_channel_C_sf"/>
</dbReference>
<evidence type="ECO:0000259" key="9">
    <source>
        <dbReference type="Pfam" id="PF00924"/>
    </source>
</evidence>
<evidence type="ECO:0000256" key="8">
    <source>
        <dbReference type="SAM" id="Phobius"/>
    </source>
</evidence>
<accession>A0ABV2IFT9</accession>
<feature type="transmembrane region" description="Helical" evidence="8">
    <location>
        <begin position="470"/>
        <end position="493"/>
    </location>
</feature>
<protein>
    <submittedName>
        <fullName evidence="11">Small-conductance mechanosensitive channel</fullName>
    </submittedName>
</protein>
<keyword evidence="6 8" id="KW-0472">Membrane</keyword>
<dbReference type="RefSeq" id="WP_354435597.1">
    <property type="nucleotide sequence ID" value="NZ_JBEPLY010000016.1"/>
</dbReference>
<proteinExistence type="inferred from homology"/>
<keyword evidence="5 8" id="KW-1133">Transmembrane helix</keyword>
<dbReference type="SUPFAM" id="SSF82861">
    <property type="entry name" value="Mechanosensitive channel protein MscS (YggB), transmembrane region"/>
    <property type="match status" value="1"/>
</dbReference>
<feature type="transmembrane region" description="Helical" evidence="8">
    <location>
        <begin position="567"/>
        <end position="587"/>
    </location>
</feature>
<evidence type="ECO:0000256" key="3">
    <source>
        <dbReference type="ARBA" id="ARBA00022475"/>
    </source>
</evidence>
<feature type="domain" description="Mechanosensitive ion channel MscS" evidence="9">
    <location>
        <begin position="590"/>
        <end position="656"/>
    </location>
</feature>
<feature type="transmembrane region" description="Helical" evidence="8">
    <location>
        <begin position="499"/>
        <end position="520"/>
    </location>
</feature>
<evidence type="ECO:0000256" key="6">
    <source>
        <dbReference type="ARBA" id="ARBA00023136"/>
    </source>
</evidence>
<dbReference type="Proteomes" id="UP001549164">
    <property type="component" value="Unassembled WGS sequence"/>
</dbReference>
<feature type="domain" description="Mechanosensitive ion channel MscS C-terminal" evidence="10">
    <location>
        <begin position="671"/>
        <end position="747"/>
    </location>
</feature>
<comment type="subcellular location">
    <subcellularLocation>
        <location evidence="1">Cell membrane</location>
        <topology evidence="1">Multi-pass membrane protein</topology>
    </subcellularLocation>
</comment>
<dbReference type="InterPro" id="IPR049278">
    <property type="entry name" value="MS_channel_C"/>
</dbReference>
<dbReference type="Gene3D" id="2.30.30.60">
    <property type="match status" value="1"/>
</dbReference>
<dbReference type="InterPro" id="IPR010920">
    <property type="entry name" value="LSM_dom_sf"/>
</dbReference>